<comment type="caution">
    <text evidence="2">The sequence shown here is derived from an EMBL/GenBank/DDBJ whole genome shotgun (WGS) entry which is preliminary data.</text>
</comment>
<evidence type="ECO:0000259" key="1">
    <source>
        <dbReference type="Pfam" id="PF05685"/>
    </source>
</evidence>
<feature type="domain" description="Putative restriction endonuclease" evidence="1">
    <location>
        <begin position="12"/>
        <end position="195"/>
    </location>
</feature>
<dbReference type="Gene3D" id="3.90.1570.10">
    <property type="entry name" value="tt1808, chain A"/>
    <property type="match status" value="1"/>
</dbReference>
<dbReference type="RefSeq" id="WP_106300117.1">
    <property type="nucleotide sequence ID" value="NZ_PVWO01000019.1"/>
</dbReference>
<accession>A0A2T1GM20</accession>
<dbReference type="EMBL" id="PVWO01000019">
    <property type="protein sequence ID" value="PSB58927.1"/>
    <property type="molecule type" value="Genomic_DNA"/>
</dbReference>
<dbReference type="Pfam" id="PF05685">
    <property type="entry name" value="Uma2"/>
    <property type="match status" value="1"/>
</dbReference>
<dbReference type="InterPro" id="IPR008538">
    <property type="entry name" value="Uma2"/>
</dbReference>
<dbReference type="Proteomes" id="UP000238937">
    <property type="component" value="Unassembled WGS sequence"/>
</dbReference>
<gene>
    <name evidence="2" type="ORF">C7B77_02830</name>
</gene>
<dbReference type="PANTHER" id="PTHR34107">
    <property type="entry name" value="SLL0198 PROTEIN-RELATED"/>
    <property type="match status" value="1"/>
</dbReference>
<dbReference type="OrthoDB" id="428427at2"/>
<keyword evidence="3" id="KW-1185">Reference proteome</keyword>
<name>A0A2T1GM20_9CYAN</name>
<dbReference type="PANTHER" id="PTHR34107:SF2">
    <property type="entry name" value="SLL0888 PROTEIN"/>
    <property type="match status" value="1"/>
</dbReference>
<proteinExistence type="predicted"/>
<reference evidence="2 3" key="1">
    <citation type="submission" date="2018-03" db="EMBL/GenBank/DDBJ databases">
        <title>The ancient ancestry and fast evolution of plastids.</title>
        <authorList>
            <person name="Moore K.R."/>
            <person name="Magnabosco C."/>
            <person name="Momper L."/>
            <person name="Gold D.A."/>
            <person name="Bosak T."/>
            <person name="Fournier G.P."/>
        </authorList>
    </citation>
    <scope>NUCLEOTIDE SEQUENCE [LARGE SCALE GENOMIC DNA]</scope>
    <source>
        <strain evidence="2 3">CCALA 037</strain>
    </source>
</reference>
<dbReference type="AlphaFoldDB" id="A0A2T1GM20"/>
<dbReference type="InterPro" id="IPR012296">
    <property type="entry name" value="Nuclease_put_TT1808"/>
</dbReference>
<dbReference type="CDD" id="cd06260">
    <property type="entry name" value="DUF820-like"/>
    <property type="match status" value="1"/>
</dbReference>
<organism evidence="2 3">
    <name type="scientific">Chamaesiphon polymorphus CCALA 037</name>
    <dbReference type="NCBI Taxonomy" id="2107692"/>
    <lineage>
        <taxon>Bacteria</taxon>
        <taxon>Bacillati</taxon>
        <taxon>Cyanobacteriota</taxon>
        <taxon>Cyanophyceae</taxon>
        <taxon>Gomontiellales</taxon>
        <taxon>Chamaesiphonaceae</taxon>
        <taxon>Chamaesiphon</taxon>
    </lineage>
</organism>
<evidence type="ECO:0000313" key="3">
    <source>
        <dbReference type="Proteomes" id="UP000238937"/>
    </source>
</evidence>
<protein>
    <recommendedName>
        <fullName evidence="1">Putative restriction endonuclease domain-containing protein</fullName>
    </recommendedName>
</protein>
<dbReference type="InterPro" id="IPR011335">
    <property type="entry name" value="Restrct_endonuc-II-like"/>
</dbReference>
<sequence length="200" mass="23321">MLQTETKSISFTEFVEWKPDGRNYELHDGVIIEMQPKGKHEEIIGFLNTEFTLQFRLLKLPYLIPKQVLVKVLDRETCYSPDVLVLNRNNLTNEPLWEKCSTVQDSNSIPLTVEVVSSNWRDDYLSKVRDYEEIGICEYWIVDYLGLGGIRYIGNPKQPTISIYHLIDREYQVTQFKDNDLIVSPTFPELQLTVAQILNC</sequence>
<evidence type="ECO:0000313" key="2">
    <source>
        <dbReference type="EMBL" id="PSB58927.1"/>
    </source>
</evidence>
<dbReference type="SUPFAM" id="SSF52980">
    <property type="entry name" value="Restriction endonuclease-like"/>
    <property type="match status" value="1"/>
</dbReference>